<evidence type="ECO:0000256" key="2">
    <source>
        <dbReference type="ARBA" id="ARBA00022723"/>
    </source>
</evidence>
<dbReference type="InterPro" id="IPR017896">
    <property type="entry name" value="4Fe4S_Fe-S-bd"/>
</dbReference>
<dbReference type="SUPFAM" id="SSF54862">
    <property type="entry name" value="4Fe-4S ferredoxins"/>
    <property type="match status" value="1"/>
</dbReference>
<accession>A0A1A9EZV6</accession>
<comment type="catalytic activity">
    <reaction evidence="6">
        <text>glycolate + A = glyoxylate + AH2</text>
        <dbReference type="Rhea" id="RHEA:21264"/>
        <dbReference type="ChEBI" id="CHEBI:13193"/>
        <dbReference type="ChEBI" id="CHEBI:17499"/>
        <dbReference type="ChEBI" id="CHEBI:29805"/>
        <dbReference type="ChEBI" id="CHEBI:36655"/>
        <dbReference type="EC" id="1.1.99.14"/>
    </reaction>
</comment>
<dbReference type="Pfam" id="PF02754">
    <property type="entry name" value="CCG"/>
    <property type="match status" value="2"/>
</dbReference>
<dbReference type="Proteomes" id="UP000078070">
    <property type="component" value="Chromosome"/>
</dbReference>
<dbReference type="PIRSF" id="PIRSF000139">
    <property type="entry name" value="Glc_ox_4Fe-4S"/>
    <property type="match status" value="1"/>
</dbReference>
<dbReference type="PANTHER" id="PTHR32479:SF17">
    <property type="entry name" value="GLYCOLATE OXIDASE IRON-SULFUR SUBUNIT"/>
    <property type="match status" value="1"/>
</dbReference>
<evidence type="ECO:0000259" key="7">
    <source>
        <dbReference type="PROSITE" id="PS51379"/>
    </source>
</evidence>
<comment type="catalytic activity">
    <reaction evidence="6">
        <text>(R)-lactate + A = pyruvate + AH2</text>
        <dbReference type="Rhea" id="RHEA:15089"/>
        <dbReference type="ChEBI" id="CHEBI:13193"/>
        <dbReference type="ChEBI" id="CHEBI:15361"/>
        <dbReference type="ChEBI" id="CHEBI:16004"/>
        <dbReference type="ChEBI" id="CHEBI:17499"/>
    </reaction>
</comment>
<keyword evidence="5 6" id="KW-0411">Iron-sulfur</keyword>
<evidence type="ECO:0000256" key="5">
    <source>
        <dbReference type="ARBA" id="ARBA00023014"/>
    </source>
</evidence>
<dbReference type="GO" id="GO:0019154">
    <property type="term" value="F:glycolate dehydrogenase activity"/>
    <property type="evidence" value="ECO:0007669"/>
    <property type="project" value="UniProtKB-EC"/>
</dbReference>
<dbReference type="STRING" id="1821621.A8C75_12380"/>
<comment type="function">
    <text evidence="6">Component of a complex that catalyzes the oxidation of glycolate to glyoxylate.</text>
</comment>
<feature type="domain" description="4Fe-4S ferredoxin-type" evidence="7">
    <location>
        <begin position="16"/>
        <end position="46"/>
    </location>
</feature>
<dbReference type="EMBL" id="CP015839">
    <property type="protein sequence ID" value="ANG63191.1"/>
    <property type="molecule type" value="Genomic_DNA"/>
</dbReference>
<evidence type="ECO:0000313" key="8">
    <source>
        <dbReference type="EMBL" id="ANG63191.1"/>
    </source>
</evidence>
<evidence type="ECO:0000256" key="6">
    <source>
        <dbReference type="PIRNR" id="PIRNR000139"/>
    </source>
</evidence>
<comment type="cofactor">
    <cofactor evidence="6">
        <name>[4Fe-4S] cluster</name>
        <dbReference type="ChEBI" id="CHEBI:49883"/>
    </cofactor>
    <text evidence="6">Binds 2 [4Fe-4S] clusters.</text>
</comment>
<evidence type="ECO:0000256" key="3">
    <source>
        <dbReference type="ARBA" id="ARBA00022737"/>
    </source>
</evidence>
<dbReference type="InterPro" id="IPR012257">
    <property type="entry name" value="Glc_ox_4Fe-4S"/>
</dbReference>
<dbReference type="GO" id="GO:0046872">
    <property type="term" value="F:metal ion binding"/>
    <property type="evidence" value="ECO:0007669"/>
    <property type="project" value="UniProtKB-UniRule"/>
</dbReference>
<dbReference type="OrthoDB" id="9765258at2"/>
<evidence type="ECO:0000313" key="9">
    <source>
        <dbReference type="Proteomes" id="UP000078070"/>
    </source>
</evidence>
<keyword evidence="9" id="KW-1185">Reference proteome</keyword>
<keyword evidence="6" id="KW-0249">Electron transport</keyword>
<evidence type="ECO:0000256" key="1">
    <source>
        <dbReference type="ARBA" id="ARBA00022485"/>
    </source>
</evidence>
<feature type="domain" description="4Fe-4S ferredoxin-type" evidence="7">
    <location>
        <begin position="66"/>
        <end position="89"/>
    </location>
</feature>
<keyword evidence="4 6" id="KW-0408">Iron</keyword>
<sequence length="403" mass="44377">MKTNILPEFKQSARGQEAESILRSCVHCGFCTATCPTYQELNDERDGPRGRIYLIKQLLEEGTVTEKTRTHLDRCLTCRSCETTCPSGVQYGRLVDIGRAIVDEKLERPPAQRLLRWSLRQVLPYPARFGPLLRLGQSLKPLLPAVLKAKLPPKRRSSPWPVSSHPRVMLALAGCAQPAAAPNTNAATARVLDRLGISLVEAPKAGCCGAVSYHLSAHDEGLDFMRRNIDAWWPAIEAGAEAIVMTASGCGAMVQEYGHLLRQDKAYADKARRVSELTRDLGEVLLQEDLSVLAPNPAATGKVAFHCPCTLQHAMKQSGVVEQVLEKAGVELAKTKDKHLCCGSAGTYSILQPEMSQKLLRNKLDALTLDNPERIVTANIGCQLHLESKSDRPVQHWIELLDR</sequence>
<keyword evidence="3" id="KW-0677">Repeat</keyword>
<evidence type="ECO:0000256" key="4">
    <source>
        <dbReference type="ARBA" id="ARBA00023004"/>
    </source>
</evidence>
<dbReference type="Pfam" id="PF13183">
    <property type="entry name" value="Fer4_8"/>
    <property type="match status" value="1"/>
</dbReference>
<gene>
    <name evidence="8" type="ORF">A8C75_12380</name>
</gene>
<dbReference type="InterPro" id="IPR009051">
    <property type="entry name" value="Helical_ferredxn"/>
</dbReference>
<dbReference type="PROSITE" id="PS00198">
    <property type="entry name" value="4FE4S_FER_1"/>
    <property type="match status" value="1"/>
</dbReference>
<keyword evidence="2 6" id="KW-0479">Metal-binding</keyword>
<dbReference type="GO" id="GO:0051539">
    <property type="term" value="F:4 iron, 4 sulfur cluster binding"/>
    <property type="evidence" value="ECO:0007669"/>
    <property type="project" value="UniProtKB-UniRule"/>
</dbReference>
<name>A0A1A9EZV6_9GAMM</name>
<dbReference type="PROSITE" id="PS51379">
    <property type="entry name" value="4FE4S_FER_2"/>
    <property type="match status" value="2"/>
</dbReference>
<dbReference type="EC" id="1.1.99.14" evidence="6"/>
<organism evidence="8 9">
    <name type="scientific">Marinobacterium aestuarii</name>
    <dbReference type="NCBI Taxonomy" id="1821621"/>
    <lineage>
        <taxon>Bacteria</taxon>
        <taxon>Pseudomonadati</taxon>
        <taxon>Pseudomonadota</taxon>
        <taxon>Gammaproteobacteria</taxon>
        <taxon>Oceanospirillales</taxon>
        <taxon>Oceanospirillaceae</taxon>
        <taxon>Marinobacterium</taxon>
    </lineage>
</organism>
<reference evidence="8 9" key="2">
    <citation type="journal article" date="2018" name="Int. J. Syst. Evol. Microbiol.">
        <title>Marinobacterium aestuarii sp. nov., a benzene-degrading marine bacterium isolated from estuary sediment.</title>
        <authorList>
            <person name="Bae S.S."/>
            <person name="Jung J."/>
            <person name="Chung D."/>
            <person name="Baek K."/>
        </authorList>
    </citation>
    <scope>NUCLEOTIDE SEQUENCE [LARGE SCALE GENOMIC DNA]</scope>
    <source>
        <strain evidence="8 9">ST58-10</strain>
    </source>
</reference>
<proteinExistence type="predicted"/>
<dbReference type="Gene3D" id="1.10.1060.10">
    <property type="entry name" value="Alpha-helical ferredoxin"/>
    <property type="match status" value="1"/>
</dbReference>
<dbReference type="NCBIfam" id="NF008434">
    <property type="entry name" value="PRK11274.1"/>
    <property type="match status" value="1"/>
</dbReference>
<dbReference type="PANTHER" id="PTHR32479">
    <property type="entry name" value="GLYCOLATE OXIDASE IRON-SULFUR SUBUNIT"/>
    <property type="match status" value="1"/>
</dbReference>
<dbReference type="AlphaFoldDB" id="A0A1A9EZV6"/>
<dbReference type="InterPro" id="IPR017900">
    <property type="entry name" value="4Fe4S_Fe_S_CS"/>
</dbReference>
<dbReference type="KEGG" id="mars:A8C75_12380"/>
<dbReference type="InterPro" id="IPR004017">
    <property type="entry name" value="Cys_rich_dom"/>
</dbReference>
<keyword evidence="1 6" id="KW-0004">4Fe-4S</keyword>
<reference evidence="9" key="1">
    <citation type="submission" date="2016-05" db="EMBL/GenBank/DDBJ databases">
        <authorList>
            <person name="Baek K."/>
            <person name="Yang S.-J."/>
        </authorList>
    </citation>
    <scope>NUCLEOTIDE SEQUENCE [LARGE SCALE GENOMIC DNA]</scope>
    <source>
        <strain evidence="9">ST58-10</strain>
    </source>
</reference>
<dbReference type="RefSeq" id="WP_067382716.1">
    <property type="nucleotide sequence ID" value="NZ_CP015839.1"/>
</dbReference>
<protein>
    <recommendedName>
        <fullName evidence="6">Glycolate oxidase iron-sulfur subunit</fullName>
        <ecNumber evidence="6">1.1.99.14</ecNumber>
    </recommendedName>
</protein>
<keyword evidence="6" id="KW-0813">Transport</keyword>
<dbReference type="FunFam" id="1.10.1060.10:FF:000012">
    <property type="entry name" value="Glycolate oxidase iron-sulfur subunit"/>
    <property type="match status" value="1"/>
</dbReference>